<evidence type="ECO:0008006" key="3">
    <source>
        <dbReference type="Google" id="ProtNLM"/>
    </source>
</evidence>
<gene>
    <name evidence="1" type="ORF">QGN17_20860</name>
</gene>
<proteinExistence type="predicted"/>
<protein>
    <recommendedName>
        <fullName evidence="3">Omp28-related outer membrane protein</fullName>
    </recommendedName>
</protein>
<dbReference type="EMBL" id="JARYGZ010000009">
    <property type="protein sequence ID" value="MDH7641194.1"/>
    <property type="molecule type" value="Genomic_DNA"/>
</dbReference>
<sequence>TNNDIKAVSSFNVCYQLGTGAVVREPKTLTTPFWGTYSFTFTTPVTAPAANTDLKIWIELTGDMNHTNDTLKTKVAGYTTKTAKKVFMEEATGTWCGWCPRGLVYMDSIYHKYPSGVAIAAVHNADPMTVSAYDSYISSMVSGYPNMIVDRMNSDDPSGAFDYYSMLSGNYGLADITV</sequence>
<dbReference type="Gene3D" id="3.40.30.10">
    <property type="entry name" value="Glutaredoxin"/>
    <property type="match status" value="1"/>
</dbReference>
<feature type="non-terminal residue" evidence="1">
    <location>
        <position position="178"/>
    </location>
</feature>
<feature type="non-terminal residue" evidence="1">
    <location>
        <position position="1"/>
    </location>
</feature>
<evidence type="ECO:0000313" key="1">
    <source>
        <dbReference type="EMBL" id="MDH7641194.1"/>
    </source>
</evidence>
<dbReference type="InterPro" id="IPR036249">
    <property type="entry name" value="Thioredoxin-like_sf"/>
</dbReference>
<dbReference type="SUPFAM" id="SSF52833">
    <property type="entry name" value="Thioredoxin-like"/>
    <property type="match status" value="1"/>
</dbReference>
<reference evidence="1" key="1">
    <citation type="submission" date="2023-04" db="EMBL/GenBank/DDBJ databases">
        <title>Sphingomonas sp. MAHUQ-71 isolated from rice field.</title>
        <authorList>
            <person name="Huq M.A."/>
        </authorList>
    </citation>
    <scope>NUCLEOTIDE SEQUENCE</scope>
    <source>
        <strain evidence="1">MAHUQ-71</strain>
    </source>
</reference>
<name>A0ABT6N7X4_9SPHN</name>
<organism evidence="1 2">
    <name type="scientific">Sphingomonas oryzagri</name>
    <dbReference type="NCBI Taxonomy" id="3042314"/>
    <lineage>
        <taxon>Bacteria</taxon>
        <taxon>Pseudomonadati</taxon>
        <taxon>Pseudomonadota</taxon>
        <taxon>Alphaproteobacteria</taxon>
        <taxon>Sphingomonadales</taxon>
        <taxon>Sphingomonadaceae</taxon>
        <taxon>Sphingomonas</taxon>
    </lineage>
</organism>
<evidence type="ECO:0000313" key="2">
    <source>
        <dbReference type="Proteomes" id="UP001160625"/>
    </source>
</evidence>
<dbReference type="RefSeq" id="WP_281046538.1">
    <property type="nucleotide sequence ID" value="NZ_JARYGZ010000009.1"/>
</dbReference>
<dbReference type="Proteomes" id="UP001160625">
    <property type="component" value="Unassembled WGS sequence"/>
</dbReference>
<accession>A0ABT6N7X4</accession>
<keyword evidence="2" id="KW-1185">Reference proteome</keyword>
<comment type="caution">
    <text evidence="1">The sequence shown here is derived from an EMBL/GenBank/DDBJ whole genome shotgun (WGS) entry which is preliminary data.</text>
</comment>